<dbReference type="NCBIfam" id="TIGR00654">
    <property type="entry name" value="PhzF_family"/>
    <property type="match status" value="1"/>
</dbReference>
<keyword evidence="5" id="KW-1185">Reference proteome</keyword>
<evidence type="ECO:0000313" key="4">
    <source>
        <dbReference type="EMBL" id="SFZ91862.1"/>
    </source>
</evidence>
<dbReference type="PANTHER" id="PTHR13774:SF39">
    <property type="entry name" value="BIOSYNTHESIS PROTEIN, PUTATIVE-RELATED"/>
    <property type="match status" value="1"/>
</dbReference>
<dbReference type="Proteomes" id="UP000182544">
    <property type="component" value="Unassembled WGS sequence"/>
</dbReference>
<dbReference type="AlphaFoldDB" id="A0A1K2IHT5"/>
<reference evidence="4 5" key="1">
    <citation type="submission" date="2016-10" db="EMBL/GenBank/DDBJ databases">
        <authorList>
            <person name="de Groot N.N."/>
        </authorList>
    </citation>
    <scope>NUCLEOTIDE SEQUENCE [LARGE SCALE GENOMIC DNA]</scope>
    <source>
        <strain evidence="4 5">DSM 18180</strain>
    </source>
</reference>
<dbReference type="PANTHER" id="PTHR13774">
    <property type="entry name" value="PHENAZINE BIOSYNTHESIS PROTEIN"/>
    <property type="match status" value="1"/>
</dbReference>
<organism evidence="4 5">
    <name type="scientific">Flaviramulus basaltis</name>
    <dbReference type="NCBI Taxonomy" id="369401"/>
    <lineage>
        <taxon>Bacteria</taxon>
        <taxon>Pseudomonadati</taxon>
        <taxon>Bacteroidota</taxon>
        <taxon>Flavobacteriia</taxon>
        <taxon>Flavobacteriales</taxon>
        <taxon>Flavobacteriaceae</taxon>
        <taxon>Flaviramulus</taxon>
    </lineage>
</organism>
<dbReference type="OrthoDB" id="9788221at2"/>
<dbReference type="EMBL" id="FPKV01000002">
    <property type="protein sequence ID" value="SFZ91862.1"/>
    <property type="molecule type" value="Genomic_DNA"/>
</dbReference>
<feature type="active site" evidence="3">
    <location>
        <position position="50"/>
    </location>
</feature>
<proteinExistence type="inferred from homology"/>
<name>A0A1K2IHT5_9FLAO</name>
<protein>
    <submittedName>
        <fullName evidence="4">Phenazine biosynthesis protein PhzF family</fullName>
    </submittedName>
</protein>
<comment type="similarity">
    <text evidence="1">Belongs to the PhzF family.</text>
</comment>
<dbReference type="RefSeq" id="WP_072401370.1">
    <property type="nucleotide sequence ID" value="NZ_FPKV01000002.1"/>
</dbReference>
<dbReference type="GO" id="GO:0005737">
    <property type="term" value="C:cytoplasm"/>
    <property type="evidence" value="ECO:0007669"/>
    <property type="project" value="TreeGrafter"/>
</dbReference>
<dbReference type="GO" id="GO:0016853">
    <property type="term" value="F:isomerase activity"/>
    <property type="evidence" value="ECO:0007669"/>
    <property type="project" value="UniProtKB-KW"/>
</dbReference>
<evidence type="ECO:0000256" key="1">
    <source>
        <dbReference type="ARBA" id="ARBA00008270"/>
    </source>
</evidence>
<accession>A0A1K2IHT5</accession>
<evidence type="ECO:0000256" key="3">
    <source>
        <dbReference type="PIRSR" id="PIRSR016184-1"/>
    </source>
</evidence>
<dbReference type="PIRSF" id="PIRSF016184">
    <property type="entry name" value="PhzC_PhzF"/>
    <property type="match status" value="1"/>
</dbReference>
<dbReference type="SUPFAM" id="SSF54506">
    <property type="entry name" value="Diaminopimelate epimerase-like"/>
    <property type="match status" value="1"/>
</dbReference>
<keyword evidence="2" id="KW-0413">Isomerase</keyword>
<dbReference type="InterPro" id="IPR003719">
    <property type="entry name" value="Phenazine_PhzF-like"/>
</dbReference>
<sequence length="295" mass="32645">MDYSKIITVQILNAFVDGDNGGNPAGVVLNADDLSDKNKLEIAKKVGLSETAFVSKSKTEDYKLDFFTPNKQIAHCGHATVATFSYLKQIGDLKKDYSSKETIEGKRNIKLSGDLAFMEQLAPTYIDVSHKGNIILKSLGLKKTDLFLNAPITLVNTGNSFILVPVKNTNILKNIIPDFKLITEISEEFDLIGYYVFTTETEKNNRDATSRMFGPRYGILEESGTGMAAGPLACYLFDILKIKKKSFHIQQGDYMKDPSPSLIVVDLLIENEEIKSLMAGGKGLLKTKLEIEITN</sequence>
<dbReference type="Gene3D" id="3.10.310.10">
    <property type="entry name" value="Diaminopimelate Epimerase, Chain A, domain 1"/>
    <property type="match status" value="2"/>
</dbReference>
<evidence type="ECO:0000256" key="2">
    <source>
        <dbReference type="ARBA" id="ARBA00023235"/>
    </source>
</evidence>
<gene>
    <name evidence="4" type="ORF">SAMN05428642_102396</name>
</gene>
<dbReference type="Pfam" id="PF02567">
    <property type="entry name" value="PhzC-PhzF"/>
    <property type="match status" value="1"/>
</dbReference>
<dbReference type="STRING" id="369401.SAMN05428642_102396"/>
<evidence type="ECO:0000313" key="5">
    <source>
        <dbReference type="Proteomes" id="UP000182544"/>
    </source>
</evidence>